<dbReference type="EMBL" id="CM046397">
    <property type="protein sequence ID" value="KAI8534023.1"/>
    <property type="molecule type" value="Genomic_DNA"/>
</dbReference>
<protein>
    <submittedName>
        <fullName evidence="1">Uncharacterized protein</fullName>
    </submittedName>
</protein>
<accession>A0ACC0M0T8</accession>
<gene>
    <name evidence="1" type="ORF">RHMOL_Rhmol10G0056000</name>
</gene>
<comment type="caution">
    <text evidence="1">The sequence shown here is derived from an EMBL/GenBank/DDBJ whole genome shotgun (WGS) entry which is preliminary data.</text>
</comment>
<dbReference type="Proteomes" id="UP001062846">
    <property type="component" value="Chromosome 10"/>
</dbReference>
<sequence length="281" mass="31767">MGEVGSTVLTCYKGLLLKGIGVKCFGVLELKGKHLPVNYPSKRQCHDQRKITLSKSRSPLVIKNQMTKPNTYSSRISTDTPLFESPEASFDEYLEDKTRMVKAIFPDKRSRQRLNEVFAFSTKPSTDFPFSVLCVCRVGKLINHNHLRDLPYRMIEWTGRVENPDAAVTIHVPDGLAGNLHETRWELQGLDNILKLSEFSLCVTGSLYPERRGARSRMKFQLQMNISSVVPPALSLVPEDVRFGVVELVLKTLAEDMKHKVNGSLLADYGEFKKEKLKAKV</sequence>
<evidence type="ECO:0000313" key="1">
    <source>
        <dbReference type="EMBL" id="KAI8534023.1"/>
    </source>
</evidence>
<evidence type="ECO:0000313" key="2">
    <source>
        <dbReference type="Proteomes" id="UP001062846"/>
    </source>
</evidence>
<organism evidence="1 2">
    <name type="scientific">Rhododendron molle</name>
    <name type="common">Chinese azalea</name>
    <name type="synonym">Azalea mollis</name>
    <dbReference type="NCBI Taxonomy" id="49168"/>
    <lineage>
        <taxon>Eukaryota</taxon>
        <taxon>Viridiplantae</taxon>
        <taxon>Streptophyta</taxon>
        <taxon>Embryophyta</taxon>
        <taxon>Tracheophyta</taxon>
        <taxon>Spermatophyta</taxon>
        <taxon>Magnoliopsida</taxon>
        <taxon>eudicotyledons</taxon>
        <taxon>Gunneridae</taxon>
        <taxon>Pentapetalae</taxon>
        <taxon>asterids</taxon>
        <taxon>Ericales</taxon>
        <taxon>Ericaceae</taxon>
        <taxon>Ericoideae</taxon>
        <taxon>Rhodoreae</taxon>
        <taxon>Rhododendron</taxon>
    </lineage>
</organism>
<reference evidence="1" key="1">
    <citation type="submission" date="2022-02" db="EMBL/GenBank/DDBJ databases">
        <title>Plant Genome Project.</title>
        <authorList>
            <person name="Zhang R.-G."/>
        </authorList>
    </citation>
    <scope>NUCLEOTIDE SEQUENCE</scope>
    <source>
        <strain evidence="1">AT1</strain>
    </source>
</reference>
<proteinExistence type="predicted"/>
<keyword evidence="2" id="KW-1185">Reference proteome</keyword>
<name>A0ACC0M0T8_RHOML</name>